<dbReference type="Proteomes" id="UP001165960">
    <property type="component" value="Unassembled WGS sequence"/>
</dbReference>
<evidence type="ECO:0000313" key="2">
    <source>
        <dbReference type="Proteomes" id="UP001165960"/>
    </source>
</evidence>
<name>A0ACC2U6W8_9FUNG</name>
<keyword evidence="2" id="KW-1185">Reference proteome</keyword>
<organism evidence="1 2">
    <name type="scientific">Entomophthora muscae</name>
    <dbReference type="NCBI Taxonomy" id="34485"/>
    <lineage>
        <taxon>Eukaryota</taxon>
        <taxon>Fungi</taxon>
        <taxon>Fungi incertae sedis</taxon>
        <taxon>Zoopagomycota</taxon>
        <taxon>Entomophthoromycotina</taxon>
        <taxon>Entomophthoromycetes</taxon>
        <taxon>Entomophthorales</taxon>
        <taxon>Entomophthoraceae</taxon>
        <taxon>Entomophthora</taxon>
    </lineage>
</organism>
<gene>
    <name evidence="1" type="ORF">DSO57_1003330</name>
</gene>
<protein>
    <submittedName>
        <fullName evidence="1">Uncharacterized protein</fullName>
    </submittedName>
</protein>
<accession>A0ACC2U6W8</accession>
<dbReference type="EMBL" id="QTSX02001428">
    <property type="protein sequence ID" value="KAJ9082558.1"/>
    <property type="molecule type" value="Genomic_DNA"/>
</dbReference>
<sequence length="221" mass="23889">MPLSFWLLSGLFSILFSHTLTPLASLKNANLQFYSCHNCKSTATFGLGLNRFPCRTKKGPKVTAKPLNSLGDLAHTVDERFVLAYPADLPALVAPSWEETLINLDYLLSWCHPLLKTIRSAQSNDATSITRKSSESQMLGVASSQSGGAAEISLKPFSAPGLGQQNFSPSQSNASHNSQDLCFEFPTIYNKSVSVSITPYLPPTRLKPGPSSGTFETDSST</sequence>
<comment type="caution">
    <text evidence="1">The sequence shown here is derived from an EMBL/GenBank/DDBJ whole genome shotgun (WGS) entry which is preliminary data.</text>
</comment>
<proteinExistence type="predicted"/>
<reference evidence="1" key="1">
    <citation type="submission" date="2022-04" db="EMBL/GenBank/DDBJ databases">
        <title>Genome of the entomopathogenic fungus Entomophthora muscae.</title>
        <authorList>
            <person name="Elya C."/>
            <person name="Lovett B.R."/>
            <person name="Lee E."/>
            <person name="Macias A.M."/>
            <person name="Hajek A.E."/>
            <person name="De Bivort B.L."/>
            <person name="Kasson M.T."/>
            <person name="De Fine Licht H.H."/>
            <person name="Stajich J.E."/>
        </authorList>
    </citation>
    <scope>NUCLEOTIDE SEQUENCE</scope>
    <source>
        <strain evidence="1">Berkeley</strain>
    </source>
</reference>
<evidence type="ECO:0000313" key="1">
    <source>
        <dbReference type="EMBL" id="KAJ9082558.1"/>
    </source>
</evidence>